<proteinExistence type="predicted"/>
<sequence>MRDLYQQVAEWTGLTVGQILEEDLPEDVETRQSVGTVRESVHAIAVHDVLAEHGLRPAVLGGLSLGGMSAACLAGAISRRALFEMLAYARNAPGQPAGAPEQGLALAFEPAADDTGRYRRAARPGVYLAGQFGLTTDGAARILMLSGEKQALDELAAELPQGSVVPMPGRPIAIHSPLRARFRTFMASHIDAMPFRDPGLPLISCLDRRVLVTAEDVRDTFHRNSTDPINLVHIYEAMKDEGVRLGLVMGGSIPDGILRFPFPVVHVDRPEHLDQVMTTVFELGIALSTGRAPR</sequence>
<dbReference type="InterPro" id="IPR001227">
    <property type="entry name" value="Ac_transferase_dom_sf"/>
</dbReference>
<dbReference type="SMART" id="SM00827">
    <property type="entry name" value="PKS_AT"/>
    <property type="match status" value="1"/>
</dbReference>
<reference evidence="2 3" key="1">
    <citation type="submission" date="2024-10" db="EMBL/GenBank/DDBJ databases">
        <title>The Natural Products Discovery Center: Release of the First 8490 Sequenced Strains for Exploring Actinobacteria Biosynthetic Diversity.</title>
        <authorList>
            <person name="Kalkreuter E."/>
            <person name="Kautsar S.A."/>
            <person name="Yang D."/>
            <person name="Bader C.D."/>
            <person name="Teijaro C.N."/>
            <person name="Fluegel L."/>
            <person name="Davis C.M."/>
            <person name="Simpson J.R."/>
            <person name="Lauterbach L."/>
            <person name="Steele A.D."/>
            <person name="Gui C."/>
            <person name="Meng S."/>
            <person name="Li G."/>
            <person name="Viehrig K."/>
            <person name="Ye F."/>
            <person name="Su P."/>
            <person name="Kiefer A.F."/>
            <person name="Nichols A."/>
            <person name="Cepeda A.J."/>
            <person name="Yan W."/>
            <person name="Fan B."/>
            <person name="Jiang Y."/>
            <person name="Adhikari A."/>
            <person name="Zheng C.-J."/>
            <person name="Schuster L."/>
            <person name="Cowan T.M."/>
            <person name="Smanski M.J."/>
            <person name="Chevrette M.G."/>
            <person name="De Carvalho L.P.S."/>
            <person name="Shen B."/>
        </authorList>
    </citation>
    <scope>NUCLEOTIDE SEQUENCE [LARGE SCALE GENOMIC DNA]</scope>
    <source>
        <strain evidence="2 3">NPDC021253</strain>
    </source>
</reference>
<name>A0ABW7STX3_9ACTN</name>
<dbReference type="SUPFAM" id="SSF52151">
    <property type="entry name" value="FabD/lysophospholipase-like"/>
    <property type="match status" value="1"/>
</dbReference>
<evidence type="ECO:0000259" key="1">
    <source>
        <dbReference type="SMART" id="SM00827"/>
    </source>
</evidence>
<protein>
    <recommendedName>
        <fullName evidence="1">Malonyl-CoA:ACP transacylase (MAT) domain-containing protein</fullName>
    </recommendedName>
</protein>
<dbReference type="Gene3D" id="3.30.70.250">
    <property type="entry name" value="Malonyl-CoA ACP transacylase, ACP-binding"/>
    <property type="match status" value="1"/>
</dbReference>
<accession>A0ABW7STX3</accession>
<dbReference type="InterPro" id="IPR014043">
    <property type="entry name" value="Acyl_transferase_dom"/>
</dbReference>
<keyword evidence="3" id="KW-1185">Reference proteome</keyword>
<gene>
    <name evidence="2" type="ORF">ACH4OY_31560</name>
</gene>
<organism evidence="2 3">
    <name type="scientific">Micromonospora rubida</name>
    <dbReference type="NCBI Taxonomy" id="2697657"/>
    <lineage>
        <taxon>Bacteria</taxon>
        <taxon>Bacillati</taxon>
        <taxon>Actinomycetota</taxon>
        <taxon>Actinomycetes</taxon>
        <taxon>Micromonosporales</taxon>
        <taxon>Micromonosporaceae</taxon>
        <taxon>Micromonospora</taxon>
    </lineage>
</organism>
<dbReference type="RefSeq" id="WP_396685946.1">
    <property type="nucleotide sequence ID" value="NZ_JBIRPU010000050.1"/>
</dbReference>
<dbReference type="Gene3D" id="3.40.366.10">
    <property type="entry name" value="Malonyl-Coenzyme A Acyl Carrier Protein, domain 2"/>
    <property type="match status" value="1"/>
</dbReference>
<comment type="caution">
    <text evidence="2">The sequence shown here is derived from an EMBL/GenBank/DDBJ whole genome shotgun (WGS) entry which is preliminary data.</text>
</comment>
<evidence type="ECO:0000313" key="2">
    <source>
        <dbReference type="EMBL" id="MFI0797179.1"/>
    </source>
</evidence>
<dbReference type="InterPro" id="IPR016035">
    <property type="entry name" value="Acyl_Trfase/lysoPLipase"/>
</dbReference>
<feature type="domain" description="Malonyl-CoA:ACP transacylase (MAT)" evidence="1">
    <location>
        <begin position="1"/>
        <end position="256"/>
    </location>
</feature>
<dbReference type="Proteomes" id="UP001611075">
    <property type="component" value="Unassembled WGS sequence"/>
</dbReference>
<dbReference type="EMBL" id="JBIRPU010000050">
    <property type="protein sequence ID" value="MFI0797179.1"/>
    <property type="molecule type" value="Genomic_DNA"/>
</dbReference>
<evidence type="ECO:0000313" key="3">
    <source>
        <dbReference type="Proteomes" id="UP001611075"/>
    </source>
</evidence>